<keyword evidence="2 5" id="KW-0812">Transmembrane</keyword>
<dbReference type="EMBL" id="MPTO01000050">
    <property type="protein sequence ID" value="OME10271.1"/>
    <property type="molecule type" value="Genomic_DNA"/>
</dbReference>
<evidence type="ECO:0000313" key="6">
    <source>
        <dbReference type="EMBL" id="OME10271.1"/>
    </source>
</evidence>
<dbReference type="Pfam" id="PF02535">
    <property type="entry name" value="Zip"/>
    <property type="match status" value="1"/>
</dbReference>
<organism evidence="6 7">
    <name type="scientific">Paenibacillus odorifer</name>
    <dbReference type="NCBI Taxonomy" id="189426"/>
    <lineage>
        <taxon>Bacteria</taxon>
        <taxon>Bacillati</taxon>
        <taxon>Bacillota</taxon>
        <taxon>Bacilli</taxon>
        <taxon>Bacillales</taxon>
        <taxon>Paenibacillaceae</taxon>
        <taxon>Paenibacillus</taxon>
    </lineage>
</organism>
<feature type="transmembrane region" description="Helical" evidence="5">
    <location>
        <begin position="58"/>
        <end position="76"/>
    </location>
</feature>
<comment type="subcellular location">
    <subcellularLocation>
        <location evidence="1">Membrane</location>
        <topology evidence="1">Multi-pass membrane protein</topology>
    </subcellularLocation>
</comment>
<accession>A0AB36J3U7</accession>
<evidence type="ECO:0000313" key="7">
    <source>
        <dbReference type="Proteomes" id="UP000187323"/>
    </source>
</evidence>
<protein>
    <recommendedName>
        <fullName evidence="8">ZIP family metal transporter</fullName>
    </recommendedName>
</protein>
<evidence type="ECO:0000256" key="2">
    <source>
        <dbReference type="ARBA" id="ARBA00022692"/>
    </source>
</evidence>
<sequence length="236" mass="26200">MTYVLISAGLLAISVLSGVLMNFKSQWIIHNHFKIVALNMSVLLTFTVIELIPLAVDFSHVGLIFIVLGILIPLLFHHNGHKHEEEQKSKLSIKFMMMGACIHSFVDGMIIATGFLVDEHTGIVIISSMLLHKLTEIIMFSLILCTLVRDSFRLIIYLVSLSFCTILGMMVTAGFIGRLENIETISGIAISLSAGIFIFMALTALSKVVECSNLKYANFYPFVGCALYFGLHIFLH</sequence>
<feature type="transmembrane region" description="Helical" evidence="5">
    <location>
        <begin position="185"/>
        <end position="205"/>
    </location>
</feature>
<proteinExistence type="predicted"/>
<keyword evidence="3 5" id="KW-1133">Transmembrane helix</keyword>
<dbReference type="Proteomes" id="UP000187323">
    <property type="component" value="Unassembled WGS sequence"/>
</dbReference>
<feature type="transmembrane region" description="Helical" evidence="5">
    <location>
        <begin position="154"/>
        <end position="179"/>
    </location>
</feature>
<feature type="transmembrane region" description="Helical" evidence="5">
    <location>
        <begin position="35"/>
        <end position="52"/>
    </location>
</feature>
<feature type="transmembrane region" description="Helical" evidence="5">
    <location>
        <begin position="217"/>
        <end position="235"/>
    </location>
</feature>
<dbReference type="GO" id="GO:0046873">
    <property type="term" value="F:metal ion transmembrane transporter activity"/>
    <property type="evidence" value="ECO:0007669"/>
    <property type="project" value="InterPro"/>
</dbReference>
<gene>
    <name evidence="6" type="ORF">BSK47_31110</name>
</gene>
<evidence type="ECO:0000256" key="5">
    <source>
        <dbReference type="SAM" id="Phobius"/>
    </source>
</evidence>
<dbReference type="AlphaFoldDB" id="A0AB36J3U7"/>
<name>A0AB36J3U7_9BACL</name>
<dbReference type="RefSeq" id="WP_076138905.1">
    <property type="nucleotide sequence ID" value="NZ_MPTN01000056.1"/>
</dbReference>
<keyword evidence="4 5" id="KW-0472">Membrane</keyword>
<feature type="transmembrane region" description="Helical" evidence="5">
    <location>
        <begin position="6"/>
        <end position="23"/>
    </location>
</feature>
<comment type="caution">
    <text evidence="6">The sequence shown here is derived from an EMBL/GenBank/DDBJ whole genome shotgun (WGS) entry which is preliminary data.</text>
</comment>
<evidence type="ECO:0000256" key="1">
    <source>
        <dbReference type="ARBA" id="ARBA00004141"/>
    </source>
</evidence>
<evidence type="ECO:0000256" key="3">
    <source>
        <dbReference type="ARBA" id="ARBA00022989"/>
    </source>
</evidence>
<evidence type="ECO:0008006" key="8">
    <source>
        <dbReference type="Google" id="ProtNLM"/>
    </source>
</evidence>
<reference evidence="6 7" key="1">
    <citation type="submission" date="2016-10" db="EMBL/GenBank/DDBJ databases">
        <title>Paenibacillus species isolates.</title>
        <authorList>
            <person name="Beno S.M."/>
        </authorList>
    </citation>
    <scope>NUCLEOTIDE SEQUENCE [LARGE SCALE GENOMIC DNA]</scope>
    <source>
        <strain evidence="6 7">FSL H7-0918</strain>
    </source>
</reference>
<dbReference type="InterPro" id="IPR003689">
    <property type="entry name" value="ZIP"/>
</dbReference>
<evidence type="ECO:0000256" key="4">
    <source>
        <dbReference type="ARBA" id="ARBA00023136"/>
    </source>
</evidence>
<feature type="transmembrane region" description="Helical" evidence="5">
    <location>
        <begin position="123"/>
        <end position="147"/>
    </location>
</feature>
<dbReference type="GO" id="GO:0016020">
    <property type="term" value="C:membrane"/>
    <property type="evidence" value="ECO:0007669"/>
    <property type="project" value="UniProtKB-SubCell"/>
</dbReference>
<feature type="transmembrane region" description="Helical" evidence="5">
    <location>
        <begin position="97"/>
        <end position="117"/>
    </location>
</feature>